<evidence type="ECO:0000256" key="2">
    <source>
        <dbReference type="ARBA" id="ARBA00007079"/>
    </source>
</evidence>
<keyword evidence="11" id="KW-1185">Reference proteome</keyword>
<dbReference type="Proteomes" id="UP000017836">
    <property type="component" value="Unassembled WGS sequence"/>
</dbReference>
<dbReference type="Pfam" id="PF11744">
    <property type="entry name" value="ALMT"/>
    <property type="match status" value="1"/>
</dbReference>
<evidence type="ECO:0000256" key="6">
    <source>
        <dbReference type="ARBA" id="ARBA00023065"/>
    </source>
</evidence>
<dbReference type="GO" id="GO:0015743">
    <property type="term" value="P:malate transport"/>
    <property type="evidence" value="ECO:0007669"/>
    <property type="project" value="InterPro"/>
</dbReference>
<keyword evidence="7 9" id="KW-0472">Membrane</keyword>
<evidence type="ECO:0008006" key="12">
    <source>
        <dbReference type="Google" id="ProtNLM"/>
    </source>
</evidence>
<feature type="transmembrane region" description="Helical" evidence="9">
    <location>
        <begin position="201"/>
        <end position="222"/>
    </location>
</feature>
<evidence type="ECO:0000256" key="3">
    <source>
        <dbReference type="ARBA" id="ARBA00022448"/>
    </source>
</evidence>
<dbReference type="AlphaFoldDB" id="W1P034"/>
<name>W1P034_AMBTC</name>
<keyword evidence="5 9" id="KW-1133">Transmembrane helix</keyword>
<accession>W1P034</accession>
<proteinExistence type="inferred from homology"/>
<gene>
    <name evidence="10" type="ORF">AMTR_s00002p00115520</name>
</gene>
<dbReference type="GO" id="GO:0009705">
    <property type="term" value="C:plant-type vacuole membrane"/>
    <property type="evidence" value="ECO:0000318"/>
    <property type="project" value="GO_Central"/>
</dbReference>
<feature type="transmembrane region" description="Helical" evidence="9">
    <location>
        <begin position="171"/>
        <end position="189"/>
    </location>
</feature>
<evidence type="ECO:0000313" key="11">
    <source>
        <dbReference type="Proteomes" id="UP000017836"/>
    </source>
</evidence>
<evidence type="ECO:0000256" key="7">
    <source>
        <dbReference type="ARBA" id="ARBA00023136"/>
    </source>
</evidence>
<feature type="transmembrane region" description="Helical" evidence="9">
    <location>
        <begin position="119"/>
        <end position="139"/>
    </location>
</feature>
<keyword evidence="4 9" id="KW-0812">Transmembrane</keyword>
<dbReference type="InterPro" id="IPR020966">
    <property type="entry name" value="ALMT"/>
</dbReference>
<evidence type="ECO:0000256" key="1">
    <source>
        <dbReference type="ARBA" id="ARBA00004141"/>
    </source>
</evidence>
<evidence type="ECO:0000256" key="5">
    <source>
        <dbReference type="ARBA" id="ARBA00022989"/>
    </source>
</evidence>
<reference evidence="11" key="1">
    <citation type="journal article" date="2013" name="Science">
        <title>The Amborella genome and the evolution of flowering plants.</title>
        <authorList>
            <consortium name="Amborella Genome Project"/>
        </authorList>
    </citation>
    <scope>NUCLEOTIDE SEQUENCE [LARGE SCALE GENOMIC DNA]</scope>
</reference>
<keyword evidence="6" id="KW-0406">Ion transport</keyword>
<evidence type="ECO:0000256" key="8">
    <source>
        <dbReference type="ARBA" id="ARBA00023303"/>
    </source>
</evidence>
<evidence type="ECO:0000256" key="4">
    <source>
        <dbReference type="ARBA" id="ARBA00022692"/>
    </source>
</evidence>
<dbReference type="STRING" id="13333.W1P034"/>
<feature type="transmembrane region" description="Helical" evidence="9">
    <location>
        <begin position="92"/>
        <end position="112"/>
    </location>
</feature>
<comment type="similarity">
    <text evidence="2">Belongs to the aromatic acid exporter (TC 2.A.85) family.</text>
</comment>
<dbReference type="PANTHER" id="PTHR31086">
    <property type="entry name" value="ALUMINUM-ACTIVATED MALATE TRANSPORTER 10"/>
    <property type="match status" value="1"/>
</dbReference>
<evidence type="ECO:0000313" key="10">
    <source>
        <dbReference type="EMBL" id="ERN00994.1"/>
    </source>
</evidence>
<dbReference type="GO" id="GO:0034220">
    <property type="term" value="P:monoatomic ion transmembrane transport"/>
    <property type="evidence" value="ECO:0007669"/>
    <property type="project" value="UniProtKB-KW"/>
</dbReference>
<feature type="transmembrane region" description="Helical" evidence="9">
    <location>
        <begin position="63"/>
        <end position="86"/>
    </location>
</feature>
<dbReference type="KEGG" id="atr:18429069"/>
<comment type="subcellular location">
    <subcellularLocation>
        <location evidence="1">Membrane</location>
        <topology evidence="1">Multi-pass membrane protein</topology>
    </subcellularLocation>
</comment>
<keyword evidence="8" id="KW-0407">Ion channel</keyword>
<dbReference type="HOGENOM" id="CLU_020841_1_2_1"/>
<keyword evidence="3" id="KW-0813">Transport</keyword>
<dbReference type="eggNOG" id="KOG4711">
    <property type="taxonomic scope" value="Eukaryota"/>
</dbReference>
<dbReference type="OrthoDB" id="68611at2759"/>
<organism evidence="10 11">
    <name type="scientific">Amborella trichopoda</name>
    <dbReference type="NCBI Taxonomy" id="13333"/>
    <lineage>
        <taxon>Eukaryota</taxon>
        <taxon>Viridiplantae</taxon>
        <taxon>Streptophyta</taxon>
        <taxon>Embryophyta</taxon>
        <taxon>Tracheophyta</taxon>
        <taxon>Spermatophyta</taxon>
        <taxon>Magnoliopsida</taxon>
        <taxon>Amborellales</taxon>
        <taxon>Amborellaceae</taxon>
        <taxon>Amborella</taxon>
    </lineage>
</organism>
<dbReference type="EMBL" id="KI394767">
    <property type="protein sequence ID" value="ERN00994.1"/>
    <property type="molecule type" value="Genomic_DNA"/>
</dbReference>
<dbReference type="Gramene" id="ERN00994">
    <property type="protein sequence ID" value="ERN00994"/>
    <property type="gene ID" value="AMTR_s00002p00115520"/>
</dbReference>
<sequence>MENSKHGLLSVKHEELWSDSDSFEAKNCEFFRRVGRGFRERIDGVCDNASYAWEFAKADPRRVIFGAKMGLALATVCLIGFFDVPLMDLSSFVTWGIFAVVAVFEFSIGATLSRGFTLCLGTVLAGILALGLSELAALMGDWEEVLVAFIFLIGSSVTFMKISPKFKSYDLGFRLFLLTFISVMVSAYRKRTFLETAAQRYTVIVFGLSACFIVNLFIYPIWAGEDLHKLVVKSFNGVATSLEGCVDGYLQGLERERIGSKYLDDPVYSGFRSAVESTSREDTLIGFALWEPPHGPYKMMKYPWKSYARVSGALKHCAFTLMALHGCSVAEIQAPLERRRAFSQEMKRVSTEGAKVLRELGNKIKSMEKLGHEDILLEVHQAADDLQKKIDKQSYLLVNSERWEIGTRQENYEIGMDTEYMENIIGVKSKSEAVLGLGELVLSKSWDLRYSAGAVNHGSHVGTKGKVLHKKVSWPSRHASCFDVFDVTSNLQEERIYESASGLSLATFASLLIEFVARLQNLVDSFVELSEMAMFKEPYEII</sequence>
<protein>
    <recommendedName>
        <fullName evidence="12">Aluminum-activated malate transporter</fullName>
    </recommendedName>
</protein>
<evidence type="ECO:0000256" key="9">
    <source>
        <dbReference type="SAM" id="Phobius"/>
    </source>
</evidence>